<proteinExistence type="predicted"/>
<protein>
    <submittedName>
        <fullName evidence="1">Uncharacterized protein</fullName>
    </submittedName>
</protein>
<sequence length="51" mass="5859">MIQCPARLNNVKVAVRTSIPTIQNLKQRINLVEHHPMVSIHHRVLLLQAVQ</sequence>
<reference evidence="1" key="1">
    <citation type="submission" date="2014-09" db="EMBL/GenBank/DDBJ databases">
        <authorList>
            <person name="Magalhaes I.L.F."/>
            <person name="Oliveira U."/>
            <person name="Santos F.R."/>
            <person name="Vidigal T.H.D.A."/>
            <person name="Brescovit A.D."/>
            <person name="Santos A.J."/>
        </authorList>
    </citation>
    <scope>NUCLEOTIDE SEQUENCE</scope>
    <source>
        <tissue evidence="1">Shoot tissue taken approximately 20 cm above the soil surface</tissue>
    </source>
</reference>
<dbReference type="AlphaFoldDB" id="A0A0A9A3D6"/>
<dbReference type="EMBL" id="GBRH01256343">
    <property type="protein sequence ID" value="JAD41552.1"/>
    <property type="molecule type" value="Transcribed_RNA"/>
</dbReference>
<name>A0A0A9A3D6_ARUDO</name>
<evidence type="ECO:0000313" key="1">
    <source>
        <dbReference type="EMBL" id="JAD41552.1"/>
    </source>
</evidence>
<reference evidence="1" key="2">
    <citation type="journal article" date="2015" name="Data Brief">
        <title>Shoot transcriptome of the giant reed, Arundo donax.</title>
        <authorList>
            <person name="Barrero R.A."/>
            <person name="Guerrero F.D."/>
            <person name="Moolhuijzen P."/>
            <person name="Goolsby J.A."/>
            <person name="Tidwell J."/>
            <person name="Bellgard S.E."/>
            <person name="Bellgard M.I."/>
        </authorList>
    </citation>
    <scope>NUCLEOTIDE SEQUENCE</scope>
    <source>
        <tissue evidence="1">Shoot tissue taken approximately 20 cm above the soil surface</tissue>
    </source>
</reference>
<organism evidence="1">
    <name type="scientific">Arundo donax</name>
    <name type="common">Giant reed</name>
    <name type="synonym">Donax arundinaceus</name>
    <dbReference type="NCBI Taxonomy" id="35708"/>
    <lineage>
        <taxon>Eukaryota</taxon>
        <taxon>Viridiplantae</taxon>
        <taxon>Streptophyta</taxon>
        <taxon>Embryophyta</taxon>
        <taxon>Tracheophyta</taxon>
        <taxon>Spermatophyta</taxon>
        <taxon>Magnoliopsida</taxon>
        <taxon>Liliopsida</taxon>
        <taxon>Poales</taxon>
        <taxon>Poaceae</taxon>
        <taxon>PACMAD clade</taxon>
        <taxon>Arundinoideae</taxon>
        <taxon>Arundineae</taxon>
        <taxon>Arundo</taxon>
    </lineage>
</organism>
<accession>A0A0A9A3D6</accession>